<gene>
    <name evidence="3" type="ORF">GCM10011588_29860</name>
</gene>
<dbReference type="PANTHER" id="PTHR23020">
    <property type="entry name" value="UNCHARACTERIZED NUCLEAR HORMONE RECEPTOR-RELATED"/>
    <property type="match status" value="1"/>
</dbReference>
<feature type="compositionally biased region" description="Basic and acidic residues" evidence="1">
    <location>
        <begin position="1"/>
        <end position="11"/>
    </location>
</feature>
<feature type="domain" description="CHK kinase-like" evidence="2">
    <location>
        <begin position="137"/>
        <end position="313"/>
    </location>
</feature>
<comment type="caution">
    <text evidence="3">The sequence shown here is derived from an EMBL/GenBank/DDBJ whole genome shotgun (WGS) entry which is preliminary data.</text>
</comment>
<reference evidence="3" key="1">
    <citation type="journal article" date="2014" name="Int. J. Syst. Evol. Microbiol.">
        <title>Complete genome sequence of Corynebacterium casei LMG S-19264T (=DSM 44701T), isolated from a smear-ripened cheese.</title>
        <authorList>
            <consortium name="US DOE Joint Genome Institute (JGI-PGF)"/>
            <person name="Walter F."/>
            <person name="Albersmeier A."/>
            <person name="Kalinowski J."/>
            <person name="Ruckert C."/>
        </authorList>
    </citation>
    <scope>NUCLEOTIDE SEQUENCE</scope>
    <source>
        <strain evidence="3">CGMCC 4.3508</strain>
    </source>
</reference>
<dbReference type="InterPro" id="IPR002575">
    <property type="entry name" value="Aminoglycoside_PTrfase"/>
</dbReference>
<dbReference type="Gene3D" id="3.90.1200.10">
    <property type="match status" value="1"/>
</dbReference>
<dbReference type="InterPro" id="IPR015897">
    <property type="entry name" value="CHK_kinase-like"/>
</dbReference>
<evidence type="ECO:0000313" key="4">
    <source>
        <dbReference type="Proteomes" id="UP000638263"/>
    </source>
</evidence>
<reference evidence="3" key="2">
    <citation type="submission" date="2020-09" db="EMBL/GenBank/DDBJ databases">
        <authorList>
            <person name="Sun Q."/>
            <person name="Zhou Y."/>
        </authorList>
    </citation>
    <scope>NUCLEOTIDE SEQUENCE</scope>
    <source>
        <strain evidence="3">CGMCC 4.3508</strain>
    </source>
</reference>
<name>A0A917RLI7_9NOCA</name>
<evidence type="ECO:0000256" key="1">
    <source>
        <dbReference type="SAM" id="MobiDB-lite"/>
    </source>
</evidence>
<dbReference type="InterPro" id="IPR052961">
    <property type="entry name" value="Oxido-Kinase-like_Enzymes"/>
</dbReference>
<organism evidence="3 4">
    <name type="scientific">Nocardia jinanensis</name>
    <dbReference type="NCBI Taxonomy" id="382504"/>
    <lineage>
        <taxon>Bacteria</taxon>
        <taxon>Bacillati</taxon>
        <taxon>Actinomycetota</taxon>
        <taxon>Actinomycetes</taxon>
        <taxon>Mycobacteriales</taxon>
        <taxon>Nocardiaceae</taxon>
        <taxon>Nocardia</taxon>
    </lineage>
</organism>
<feature type="region of interest" description="Disordered" evidence="1">
    <location>
        <begin position="1"/>
        <end position="28"/>
    </location>
</feature>
<dbReference type="EMBL" id="BMMH01000005">
    <property type="protein sequence ID" value="GGL13452.1"/>
    <property type="molecule type" value="Genomic_DNA"/>
</dbReference>
<dbReference type="PANTHER" id="PTHR23020:SF41">
    <property type="entry name" value="AMINOGLYCOSIDE PHOSPHOTRANSFERASE DOMAIN-CONTAINING PROTEIN"/>
    <property type="match status" value="1"/>
</dbReference>
<dbReference type="SUPFAM" id="SSF56112">
    <property type="entry name" value="Protein kinase-like (PK-like)"/>
    <property type="match status" value="1"/>
</dbReference>
<dbReference type="InterPro" id="IPR011009">
    <property type="entry name" value="Kinase-like_dom_sf"/>
</dbReference>
<dbReference type="AlphaFoldDB" id="A0A917RLI7"/>
<dbReference type="Proteomes" id="UP000638263">
    <property type="component" value="Unassembled WGS sequence"/>
</dbReference>
<sequence>MRFPEINEHPRRGIVATSNRQQPPVPRTLTDLLSPEWLTQALGARFPDIRITGLTPGPVVSRISTNARFHIECDGGLPPGLSPDLCGKGYFTESGWSNRHAGTFEVLFYQRLAAQTGIRTLRNVYAEVEDGTGHGVVITEDVVAQGARFLDATSEYTPDLTADSLSQLATLHAATWGSPTVGAAEWLDSRLDFIRNVRGVKEIRGNFESEIGAGVPAEVRDAERLFDAYRALAERTSTAEPWSVVHGDAHVGNLYLDGDGRPSFLDWQLTQRGPWYLDVAYHIASALTVEDRRTTEKDLLRHYLEQLRIAGVDAPTWDEAWLGMRLGVLHGFYLWGITLKVAPAITTMLEHRLGTAVADHESYAAVGV</sequence>
<keyword evidence="4" id="KW-1185">Reference proteome</keyword>
<accession>A0A917RLI7</accession>
<dbReference type="SMART" id="SM00587">
    <property type="entry name" value="CHK"/>
    <property type="match status" value="1"/>
</dbReference>
<evidence type="ECO:0000259" key="2">
    <source>
        <dbReference type="SMART" id="SM00587"/>
    </source>
</evidence>
<protein>
    <submittedName>
        <fullName evidence="3">Aminoglycoside phosphotransferase</fullName>
    </submittedName>
</protein>
<proteinExistence type="predicted"/>
<dbReference type="Pfam" id="PF01636">
    <property type="entry name" value="APH"/>
    <property type="match status" value="1"/>
</dbReference>
<evidence type="ECO:0000313" key="3">
    <source>
        <dbReference type="EMBL" id="GGL13452.1"/>
    </source>
</evidence>